<gene>
    <name evidence="2" type="ORF">ENV67_02905</name>
</gene>
<comment type="caution">
    <text evidence="2">The sequence shown here is derived from an EMBL/GenBank/DDBJ whole genome shotgun (WGS) entry which is preliminary data.</text>
</comment>
<dbReference type="EMBL" id="DTHG01000035">
    <property type="protein sequence ID" value="HGW91474.1"/>
    <property type="molecule type" value="Genomic_DNA"/>
</dbReference>
<name>A0A7C4UBZ9_UNCW3</name>
<dbReference type="InterPro" id="IPR036116">
    <property type="entry name" value="FN3_sf"/>
</dbReference>
<dbReference type="InterPro" id="IPR013783">
    <property type="entry name" value="Ig-like_fold"/>
</dbReference>
<sequence length="1276" mass="147525">MWNTETQNTSPTPEDLEKFYRIANHPWYQGPGPNYSNTNGSLVEGSVLQFFWDLFDDPNTNDHEPNFDDDGIYGGIEKIMNTLYSLGNMLTQEVSVWDVIEDDEGNGILFKSKKAYFPGPNYNFIGKFKERWEGLGYGNITELYNVDIHPFNYLEPYPVPAPTNLQIVSIDYNQKKALLRWDNNATNCGAYIIARNVNNTGYNPKYAIVNNPQIRFFYDTIEEGRSYKYKVRAITCDTSGYSNEVELSFYLFPPTNLTALVEEYPSYVVHLSWKDNSNIEDGYEIWRNGIKIGETGANVTSYTDDDEKYGDFYYKVRGFKITSNGRIYSDFSNECSAIILLYFAYSTSEGTAFNNGTRFIKRGNTFFGAYVYNYNNVGIDLIKSSDGYKWNKTNIYREYGKNVKTPVLASGQNGEIIILFENEYSGKSECDYVLMREDGERLIEVPLFSPEDNTYFRRPSIFLNGNTLYLVVEKIKSGRKEQELLYTFFNIYHPEDAEKNKEIIFSTSNGDGKPLSPSICFLSSPYLYCHIVFQFMGKIRHLCKLMVSGASWQGIGNYFYGNSPTLTTHNGKLYLAFSRENSISLQEFTGYGWKDIIYKSGGDNPYLFSHFSGLYVFSDGGELYQIYNFNPVKYNILSISPFNDKYMQGVVWLDDWNKPESLDVCFISIKDGSKCIVQRKKIYNPVEFSPQPIAFSFSKEDIPPNNTKRMIEDEFGNIRVLFSRNDSVYDYNLNDATIDFIGIGKNPSLSLYSRDLYSIWSYNDTSALEELRLSKMENNMWTDYKVTHTNINTYYWGIGAPSFFTSNDTGYFVFESNYGPTYHKPPDVYIDIIKLWFGRLLLYGKFPLSNPSNIQLNYTKFIEIKPETLIVPKFAFYDSIVPLLLSPSIVVDDKGYANIVWDGIGEDLMIYKIGKDTLIKRFPKEYDKIKEPYTTKENSMIRFFWIDQCESLSGIYSSYTFSDKDISMRKEIYKSYNRIKGLFYEKGYLVFVENNGIEDELVFGEVKIPFEKEVLFSAPEIHSPQLLYDGNRFIITFYAGDEKLNLYKIEKNIIGEIRDIVIDVGNKELEPITIYREGFLNLGIEDYKNVDYGDSLLYEIPLSHKSKIEITFEAYLDKEIDEKIFINGIPLGVWHINKEEHSVFSKKIPESALDTILRIKIEKKKGDKVYLGKIKIDIGDKVKELSMMKGLNLFYLRVRPNIINKEGEIEFSIPIKGEIEIKIYDILGRCVEEVISGEIEPGIYRRMIGGKLSSGIYFAILKNRDEKMIERFVVLK</sequence>
<evidence type="ECO:0000313" key="2">
    <source>
        <dbReference type="EMBL" id="HGW91474.1"/>
    </source>
</evidence>
<proteinExistence type="predicted"/>
<dbReference type="InterPro" id="IPR003961">
    <property type="entry name" value="FN3_dom"/>
</dbReference>
<dbReference type="SUPFAM" id="SSF49265">
    <property type="entry name" value="Fibronectin type III"/>
    <property type="match status" value="1"/>
</dbReference>
<dbReference type="PROSITE" id="PS50853">
    <property type="entry name" value="FN3"/>
    <property type="match status" value="1"/>
</dbReference>
<dbReference type="AlphaFoldDB" id="A0A7C4UBZ9"/>
<dbReference type="Gene3D" id="2.60.40.10">
    <property type="entry name" value="Immunoglobulins"/>
    <property type="match status" value="2"/>
</dbReference>
<feature type="domain" description="Fibronectin type-III" evidence="1">
    <location>
        <begin position="161"/>
        <end position="255"/>
    </location>
</feature>
<evidence type="ECO:0000259" key="1">
    <source>
        <dbReference type="PROSITE" id="PS50853"/>
    </source>
</evidence>
<protein>
    <recommendedName>
        <fullName evidence="1">Fibronectin type-III domain-containing protein</fullName>
    </recommendedName>
</protein>
<accession>A0A7C4UBZ9</accession>
<reference evidence="2" key="1">
    <citation type="journal article" date="2020" name="mSystems">
        <title>Genome- and Community-Level Interaction Insights into Carbon Utilization and Element Cycling Functions of Hydrothermarchaeota in Hydrothermal Sediment.</title>
        <authorList>
            <person name="Zhou Z."/>
            <person name="Liu Y."/>
            <person name="Xu W."/>
            <person name="Pan J."/>
            <person name="Luo Z.H."/>
            <person name="Li M."/>
        </authorList>
    </citation>
    <scope>NUCLEOTIDE SEQUENCE [LARGE SCALE GENOMIC DNA]</scope>
    <source>
        <strain evidence="2">SpSt-780</strain>
    </source>
</reference>
<organism evidence="2">
    <name type="scientific">candidate division WOR-3 bacterium</name>
    <dbReference type="NCBI Taxonomy" id="2052148"/>
    <lineage>
        <taxon>Bacteria</taxon>
        <taxon>Bacteria division WOR-3</taxon>
    </lineage>
</organism>